<dbReference type="AlphaFoldDB" id="A0A6L6QMT1"/>
<evidence type="ECO:0000313" key="2">
    <source>
        <dbReference type="EMBL" id="MTW13682.1"/>
    </source>
</evidence>
<evidence type="ECO:0000313" key="3">
    <source>
        <dbReference type="Proteomes" id="UP000472320"/>
    </source>
</evidence>
<comment type="caution">
    <text evidence="2">The sequence shown here is derived from an EMBL/GenBank/DDBJ whole genome shotgun (WGS) entry which is preliminary data.</text>
</comment>
<feature type="chain" id="PRO_5026946260" evidence="1">
    <location>
        <begin position="22"/>
        <end position="80"/>
    </location>
</feature>
<dbReference type="EMBL" id="WNKX01000025">
    <property type="protein sequence ID" value="MTW13682.1"/>
    <property type="molecule type" value="Genomic_DNA"/>
</dbReference>
<dbReference type="RefSeq" id="WP_155456596.1">
    <property type="nucleotide sequence ID" value="NZ_WNKX01000025.1"/>
</dbReference>
<proteinExistence type="predicted"/>
<feature type="signal peptide" evidence="1">
    <location>
        <begin position="1"/>
        <end position="21"/>
    </location>
</feature>
<evidence type="ECO:0000256" key="1">
    <source>
        <dbReference type="SAM" id="SignalP"/>
    </source>
</evidence>
<organism evidence="2 3">
    <name type="scientific">Massilia eburnea</name>
    <dbReference type="NCBI Taxonomy" id="1776165"/>
    <lineage>
        <taxon>Bacteria</taxon>
        <taxon>Pseudomonadati</taxon>
        <taxon>Pseudomonadota</taxon>
        <taxon>Betaproteobacteria</taxon>
        <taxon>Burkholderiales</taxon>
        <taxon>Oxalobacteraceae</taxon>
        <taxon>Telluria group</taxon>
        <taxon>Massilia</taxon>
    </lineage>
</organism>
<accession>A0A6L6QMT1</accession>
<keyword evidence="3" id="KW-1185">Reference proteome</keyword>
<protein>
    <submittedName>
        <fullName evidence="2">Uncharacterized protein</fullName>
    </submittedName>
</protein>
<name>A0A6L6QMT1_9BURK</name>
<gene>
    <name evidence="2" type="ORF">GM658_24020</name>
</gene>
<keyword evidence="1" id="KW-0732">Signal</keyword>
<sequence length="80" mass="8583">MAYRFLIACSTSLLVALPAAAAGTWCSKAETTYFSCKIKGSEKMLSVCGTEVIKDGKSLAEIQCEGKVKSKLDELSIDEN</sequence>
<dbReference type="Proteomes" id="UP000472320">
    <property type="component" value="Unassembled WGS sequence"/>
</dbReference>
<reference evidence="2 3" key="1">
    <citation type="submission" date="2019-11" db="EMBL/GenBank/DDBJ databases">
        <title>Type strains purchased from KCTC, JCM and DSMZ.</title>
        <authorList>
            <person name="Lu H."/>
        </authorList>
    </citation>
    <scope>NUCLEOTIDE SEQUENCE [LARGE SCALE GENOMIC DNA]</scope>
    <source>
        <strain evidence="2 3">JCM 31587</strain>
    </source>
</reference>